<gene>
    <name evidence="1 3" type="ORF">BDZ99DRAFT_83813</name>
</gene>
<reference evidence="1 3" key="1">
    <citation type="journal article" date="2020" name="Stud. Mycol.">
        <title>101 Dothideomycetes genomes: a test case for predicting lifestyles and emergence of pathogens.</title>
        <authorList>
            <person name="Haridas S."/>
            <person name="Albert R."/>
            <person name="Binder M."/>
            <person name="Bloem J."/>
            <person name="Labutti K."/>
            <person name="Salamov A."/>
            <person name="Andreopoulos B."/>
            <person name="Baker S."/>
            <person name="Barry K."/>
            <person name="Bills G."/>
            <person name="Bluhm B."/>
            <person name="Cannon C."/>
            <person name="Castanera R."/>
            <person name="Culley D."/>
            <person name="Daum C."/>
            <person name="Ezra D."/>
            <person name="Gonzalez J."/>
            <person name="Henrissat B."/>
            <person name="Kuo A."/>
            <person name="Liang C."/>
            <person name="Lipzen A."/>
            <person name="Lutzoni F."/>
            <person name="Magnuson J."/>
            <person name="Mondo S."/>
            <person name="Nolan M."/>
            <person name="Ohm R."/>
            <person name="Pangilinan J."/>
            <person name="Park H.-J."/>
            <person name="Ramirez L."/>
            <person name="Alfaro M."/>
            <person name="Sun H."/>
            <person name="Tritt A."/>
            <person name="Yoshinaga Y."/>
            <person name="Zwiers L.-H."/>
            <person name="Turgeon B."/>
            <person name="Goodwin S."/>
            <person name="Spatafora J."/>
            <person name="Crous P."/>
            <person name="Grigoriev I."/>
        </authorList>
    </citation>
    <scope>NUCLEOTIDE SEQUENCE</scope>
    <source>
        <strain evidence="1 3">CBS 304.34</strain>
    </source>
</reference>
<dbReference type="Proteomes" id="UP000504636">
    <property type="component" value="Unplaced"/>
</dbReference>
<accession>A0A6A6YCY8</accession>
<proteinExistence type="predicted"/>
<protein>
    <submittedName>
        <fullName evidence="1 3">Uncharacterized protein</fullName>
    </submittedName>
</protein>
<keyword evidence="2" id="KW-1185">Reference proteome</keyword>
<evidence type="ECO:0000313" key="2">
    <source>
        <dbReference type="Proteomes" id="UP000504636"/>
    </source>
</evidence>
<reference evidence="3" key="3">
    <citation type="submission" date="2025-04" db="UniProtKB">
        <authorList>
            <consortium name="RefSeq"/>
        </authorList>
    </citation>
    <scope>IDENTIFICATION</scope>
    <source>
        <strain evidence="3">CBS 304.34</strain>
    </source>
</reference>
<dbReference type="EMBL" id="MU003706">
    <property type="protein sequence ID" value="KAF2806696.1"/>
    <property type="molecule type" value="Genomic_DNA"/>
</dbReference>
<reference evidence="3" key="2">
    <citation type="submission" date="2020-04" db="EMBL/GenBank/DDBJ databases">
        <authorList>
            <consortium name="NCBI Genome Project"/>
        </authorList>
    </citation>
    <scope>NUCLEOTIDE SEQUENCE</scope>
    <source>
        <strain evidence="3">CBS 304.34</strain>
    </source>
</reference>
<sequence>MNLLRVLAFPGEHHVCCLHFQVKDIGQKRFPCNCWLLLHSATLLKTLIERCLLSILFFFKEEILDTKISMQLLCSVALLSVLMEWWQPVRMLLRTSVYASQLYRVHFSAGQGSLVVLSPLLPATPGLSSLYSHSLAPQYNSCFPH</sequence>
<evidence type="ECO:0000313" key="3">
    <source>
        <dbReference type="RefSeq" id="XP_033573660.1"/>
    </source>
</evidence>
<dbReference type="GeneID" id="54469842"/>
<evidence type="ECO:0000313" key="1">
    <source>
        <dbReference type="EMBL" id="KAF2806696.1"/>
    </source>
</evidence>
<dbReference type="RefSeq" id="XP_033573660.1">
    <property type="nucleotide sequence ID" value="XM_033728949.1"/>
</dbReference>
<name>A0A6A6YCY8_9PEZI</name>
<dbReference type="AlphaFoldDB" id="A0A6A6YCY8"/>
<organism evidence="1">
    <name type="scientific">Mytilinidion resinicola</name>
    <dbReference type="NCBI Taxonomy" id="574789"/>
    <lineage>
        <taxon>Eukaryota</taxon>
        <taxon>Fungi</taxon>
        <taxon>Dikarya</taxon>
        <taxon>Ascomycota</taxon>
        <taxon>Pezizomycotina</taxon>
        <taxon>Dothideomycetes</taxon>
        <taxon>Pleosporomycetidae</taxon>
        <taxon>Mytilinidiales</taxon>
        <taxon>Mytilinidiaceae</taxon>
        <taxon>Mytilinidion</taxon>
    </lineage>
</organism>